<protein>
    <submittedName>
        <fullName evidence="4">Uncharacterized protein</fullName>
    </submittedName>
</protein>
<evidence type="ECO:0000313" key="5">
    <source>
        <dbReference type="Proteomes" id="UP001374535"/>
    </source>
</evidence>
<dbReference type="SUPFAM" id="SSF53067">
    <property type="entry name" value="Actin-like ATPase domain"/>
    <property type="match status" value="1"/>
</dbReference>
<dbReference type="GO" id="GO:0005524">
    <property type="term" value="F:ATP binding"/>
    <property type="evidence" value="ECO:0007669"/>
    <property type="project" value="UniProtKB-KW"/>
</dbReference>
<proteinExistence type="predicted"/>
<evidence type="ECO:0000256" key="2">
    <source>
        <dbReference type="ARBA" id="ARBA00022840"/>
    </source>
</evidence>
<keyword evidence="5" id="KW-1185">Reference proteome</keyword>
<dbReference type="Gene3D" id="3.30.420.40">
    <property type="match status" value="2"/>
</dbReference>
<dbReference type="PROSITE" id="PS00329">
    <property type="entry name" value="HSP70_2"/>
    <property type="match status" value="1"/>
</dbReference>
<evidence type="ECO:0000256" key="1">
    <source>
        <dbReference type="ARBA" id="ARBA00022741"/>
    </source>
</evidence>
<organism evidence="4 5">
    <name type="scientific">Vigna mungo</name>
    <name type="common">Black gram</name>
    <name type="synonym">Phaseolus mungo</name>
    <dbReference type="NCBI Taxonomy" id="3915"/>
    <lineage>
        <taxon>Eukaryota</taxon>
        <taxon>Viridiplantae</taxon>
        <taxon>Streptophyta</taxon>
        <taxon>Embryophyta</taxon>
        <taxon>Tracheophyta</taxon>
        <taxon>Spermatophyta</taxon>
        <taxon>Magnoliopsida</taxon>
        <taxon>eudicotyledons</taxon>
        <taxon>Gunneridae</taxon>
        <taxon>Pentapetalae</taxon>
        <taxon>rosids</taxon>
        <taxon>fabids</taxon>
        <taxon>Fabales</taxon>
        <taxon>Fabaceae</taxon>
        <taxon>Papilionoideae</taxon>
        <taxon>50 kb inversion clade</taxon>
        <taxon>NPAAA clade</taxon>
        <taxon>indigoferoid/millettioid clade</taxon>
        <taxon>Phaseoleae</taxon>
        <taxon>Vigna</taxon>
    </lineage>
</organism>
<dbReference type="Gene3D" id="3.90.640.10">
    <property type="entry name" value="Actin, Chain A, domain 4"/>
    <property type="match status" value="1"/>
</dbReference>
<dbReference type="Pfam" id="PF00012">
    <property type="entry name" value="HSP70"/>
    <property type="match status" value="1"/>
</dbReference>
<keyword evidence="3" id="KW-0175">Coiled coil</keyword>
<dbReference type="FunFam" id="3.30.420.40:FF:000020">
    <property type="entry name" value="Chaperone protein HscA homolog"/>
    <property type="match status" value="1"/>
</dbReference>
<keyword evidence="1" id="KW-0547">Nucleotide-binding</keyword>
<dbReference type="EMBL" id="CP144694">
    <property type="protein sequence ID" value="WVZ03128.1"/>
    <property type="molecule type" value="Genomic_DNA"/>
</dbReference>
<dbReference type="InterPro" id="IPR043129">
    <property type="entry name" value="ATPase_NBD"/>
</dbReference>
<evidence type="ECO:0000313" key="4">
    <source>
        <dbReference type="EMBL" id="WVZ03128.1"/>
    </source>
</evidence>
<dbReference type="InterPro" id="IPR018181">
    <property type="entry name" value="Heat_shock_70_CS"/>
</dbReference>
<reference evidence="4 5" key="1">
    <citation type="journal article" date="2023" name="Life. Sci Alliance">
        <title>Evolutionary insights into 3D genome organization and epigenetic landscape of Vigna mungo.</title>
        <authorList>
            <person name="Junaid A."/>
            <person name="Singh B."/>
            <person name="Bhatia S."/>
        </authorList>
    </citation>
    <scope>NUCLEOTIDE SEQUENCE [LARGE SCALE GENOMIC DNA]</scope>
    <source>
        <strain evidence="4">Urdbean</strain>
    </source>
</reference>
<dbReference type="AlphaFoldDB" id="A0AAQ3N4Q6"/>
<sequence>MIIIIDCEVIFDQLEIDTFKGDTLLGKGGFGKVYKGWLNEKNLTPSGTIFHLPQPCAAILFKTLAANLRDPCPRNFAFSPNSGVNEPTVTALSYGMNNKEGLIAVFDLGGGTFDVSILEISNGVFEVKAKNGDTFLGGEDFNNALLDFLVHEFKKSESIDLSKDRLALQRLQEAAEKVKIELKDCYSRWYLTGDDKELLLLKVTSFSLGIETLGEKKNIVPLALPPLSDASLRTPPALAHTEPQLRVLDVRVAIFDGARKERMHTSR</sequence>
<dbReference type="Gene3D" id="3.30.200.20">
    <property type="entry name" value="Phosphorylase Kinase, domain 1"/>
    <property type="match status" value="1"/>
</dbReference>
<keyword evidence="2" id="KW-0067">ATP-binding</keyword>
<dbReference type="InterPro" id="IPR013126">
    <property type="entry name" value="Hsp_70_fam"/>
</dbReference>
<dbReference type="GO" id="GO:0140662">
    <property type="term" value="F:ATP-dependent protein folding chaperone"/>
    <property type="evidence" value="ECO:0007669"/>
    <property type="project" value="InterPro"/>
</dbReference>
<dbReference type="PANTHER" id="PTHR19375">
    <property type="entry name" value="HEAT SHOCK PROTEIN 70KDA"/>
    <property type="match status" value="1"/>
</dbReference>
<dbReference type="Proteomes" id="UP001374535">
    <property type="component" value="Chromosome 7"/>
</dbReference>
<evidence type="ECO:0000256" key="3">
    <source>
        <dbReference type="SAM" id="Coils"/>
    </source>
</evidence>
<name>A0AAQ3N4Q6_VIGMU</name>
<feature type="coiled-coil region" evidence="3">
    <location>
        <begin position="161"/>
        <end position="188"/>
    </location>
</feature>
<gene>
    <name evidence="4" type="ORF">V8G54_023934</name>
</gene>
<dbReference type="FunFam" id="3.90.640.10:FF:000003">
    <property type="entry name" value="Molecular chaperone DnaK"/>
    <property type="match status" value="1"/>
</dbReference>
<accession>A0AAQ3N4Q6</accession>